<dbReference type="Gene3D" id="3.30.420.40">
    <property type="match status" value="3"/>
</dbReference>
<feature type="signal peptide" evidence="3">
    <location>
        <begin position="1"/>
        <end position="26"/>
    </location>
</feature>
<dbReference type="OMA" id="GQCESAD"/>
<dbReference type="Proteomes" id="UP000013827">
    <property type="component" value="Unassembled WGS sequence"/>
</dbReference>
<dbReference type="PRINTS" id="PR00301">
    <property type="entry name" value="HEATSHOCK70"/>
</dbReference>
<keyword evidence="1" id="KW-0547">Nucleotide-binding</keyword>
<dbReference type="PROSITE" id="PS00297">
    <property type="entry name" value="HSP70_1"/>
    <property type="match status" value="1"/>
</dbReference>
<dbReference type="KEGG" id="ehx:EMIHUDRAFT_448423"/>
<evidence type="ECO:0000256" key="2">
    <source>
        <dbReference type="ARBA" id="ARBA00022840"/>
    </source>
</evidence>
<protein>
    <recommendedName>
        <fullName evidence="6">Heat shock protein 70</fullName>
    </recommendedName>
</protein>
<dbReference type="Pfam" id="PF00012">
    <property type="entry name" value="HSP70"/>
    <property type="match status" value="1"/>
</dbReference>
<dbReference type="GeneID" id="17255649"/>
<dbReference type="Gene3D" id="3.90.640.10">
    <property type="entry name" value="Actin, Chain A, domain 4"/>
    <property type="match status" value="1"/>
</dbReference>
<evidence type="ECO:0000313" key="4">
    <source>
        <dbReference type="EnsemblProtists" id="EOD09601"/>
    </source>
</evidence>
<dbReference type="eggNOG" id="KOG0100">
    <property type="taxonomic scope" value="Eukaryota"/>
</dbReference>
<dbReference type="STRING" id="2903.R1DFK3"/>
<reference evidence="5" key="1">
    <citation type="journal article" date="2013" name="Nature">
        <title>Pan genome of the phytoplankton Emiliania underpins its global distribution.</title>
        <authorList>
            <person name="Read B.A."/>
            <person name="Kegel J."/>
            <person name="Klute M.J."/>
            <person name="Kuo A."/>
            <person name="Lefebvre S.C."/>
            <person name="Maumus F."/>
            <person name="Mayer C."/>
            <person name="Miller J."/>
            <person name="Monier A."/>
            <person name="Salamov A."/>
            <person name="Young J."/>
            <person name="Aguilar M."/>
            <person name="Claverie J.M."/>
            <person name="Frickenhaus S."/>
            <person name="Gonzalez K."/>
            <person name="Herman E.K."/>
            <person name="Lin Y.C."/>
            <person name="Napier J."/>
            <person name="Ogata H."/>
            <person name="Sarno A.F."/>
            <person name="Shmutz J."/>
            <person name="Schroeder D."/>
            <person name="de Vargas C."/>
            <person name="Verret F."/>
            <person name="von Dassow P."/>
            <person name="Valentin K."/>
            <person name="Van de Peer Y."/>
            <person name="Wheeler G."/>
            <person name="Dacks J.B."/>
            <person name="Delwiche C.F."/>
            <person name="Dyhrman S.T."/>
            <person name="Glockner G."/>
            <person name="John U."/>
            <person name="Richards T."/>
            <person name="Worden A.Z."/>
            <person name="Zhang X."/>
            <person name="Grigoriev I.V."/>
            <person name="Allen A.E."/>
            <person name="Bidle K."/>
            <person name="Borodovsky M."/>
            <person name="Bowler C."/>
            <person name="Brownlee C."/>
            <person name="Cock J.M."/>
            <person name="Elias M."/>
            <person name="Gladyshev V.N."/>
            <person name="Groth M."/>
            <person name="Guda C."/>
            <person name="Hadaegh A."/>
            <person name="Iglesias-Rodriguez M.D."/>
            <person name="Jenkins J."/>
            <person name="Jones B.M."/>
            <person name="Lawson T."/>
            <person name="Leese F."/>
            <person name="Lindquist E."/>
            <person name="Lobanov A."/>
            <person name="Lomsadze A."/>
            <person name="Malik S.B."/>
            <person name="Marsh M.E."/>
            <person name="Mackinder L."/>
            <person name="Mock T."/>
            <person name="Mueller-Roeber B."/>
            <person name="Pagarete A."/>
            <person name="Parker M."/>
            <person name="Probert I."/>
            <person name="Quesneville H."/>
            <person name="Raines C."/>
            <person name="Rensing S.A."/>
            <person name="Riano-Pachon D.M."/>
            <person name="Richier S."/>
            <person name="Rokitta S."/>
            <person name="Shiraiwa Y."/>
            <person name="Soanes D.M."/>
            <person name="van der Giezen M."/>
            <person name="Wahlund T.M."/>
            <person name="Williams B."/>
            <person name="Wilson W."/>
            <person name="Wolfe G."/>
            <person name="Wurch L.L."/>
        </authorList>
    </citation>
    <scope>NUCLEOTIDE SEQUENCE</scope>
</reference>
<dbReference type="PROSITE" id="PS00329">
    <property type="entry name" value="HSP70_2"/>
    <property type="match status" value="1"/>
</dbReference>
<keyword evidence="5" id="KW-1185">Reference proteome</keyword>
<dbReference type="GO" id="GO:0140662">
    <property type="term" value="F:ATP-dependent protein folding chaperone"/>
    <property type="evidence" value="ECO:0007669"/>
    <property type="project" value="InterPro"/>
</dbReference>
<dbReference type="PaxDb" id="2903-EOD09601"/>
<dbReference type="PANTHER" id="PTHR19375">
    <property type="entry name" value="HEAT SHOCK PROTEIN 70KDA"/>
    <property type="match status" value="1"/>
</dbReference>
<dbReference type="InterPro" id="IPR018181">
    <property type="entry name" value="Heat_shock_70_CS"/>
</dbReference>
<name>A0A0D3IEB6_EMIH1</name>
<dbReference type="InterPro" id="IPR043129">
    <property type="entry name" value="ATPase_NBD"/>
</dbReference>
<dbReference type="EnsemblProtists" id="EOD09601">
    <property type="protein sequence ID" value="EOD09601"/>
    <property type="gene ID" value="EMIHUDRAFT_448423"/>
</dbReference>
<sequence length="385" mass="40410">MIFFSLICVLLAASVQHMLPSPPVTAVGIDLGTTFSCIATFNDGEVEVVVNAEGSTITPSVLFVPEDGSDLVVGEYARAAAARQNGTLLYDAKRLIGKRFDAERLAVEAAELPFEVGAHIVRRLRAAAERRVGAEVRLAVLAVPVGFARQQIEATREAAMLAGFEVMRTIHEPTAAAMAYGLHEGGGAGGSLTVLVYDMGGGTLDVSLLLLTNGIFEVVAAAGDNRLGGQDFSAAMLDELVARASTAAEVDETAVRADRETMRAMREEAERVKADCAGVFYDGDIGATISLDLPPRLAAAAPLALSRADYEAMPRVTELFERSMAPVAQVLARAGVAAAEVGKMMEPNCAVSPEEAAAILTDRKRISVGATEAALHGRVAGDVER</sequence>
<evidence type="ECO:0000313" key="5">
    <source>
        <dbReference type="Proteomes" id="UP000013827"/>
    </source>
</evidence>
<proteinExistence type="predicted"/>
<dbReference type="InterPro" id="IPR013126">
    <property type="entry name" value="Hsp_70_fam"/>
</dbReference>
<evidence type="ECO:0000256" key="3">
    <source>
        <dbReference type="SAM" id="SignalP"/>
    </source>
</evidence>
<reference evidence="4" key="2">
    <citation type="submission" date="2024-10" db="UniProtKB">
        <authorList>
            <consortium name="EnsemblProtists"/>
        </authorList>
    </citation>
    <scope>IDENTIFICATION</scope>
</reference>
<dbReference type="AlphaFoldDB" id="A0A0D3IEB6"/>
<dbReference type="RefSeq" id="XP_005762030.1">
    <property type="nucleotide sequence ID" value="XM_005761973.1"/>
</dbReference>
<keyword evidence="3" id="KW-0732">Signal</keyword>
<dbReference type="SUPFAM" id="SSF53067">
    <property type="entry name" value="Actin-like ATPase domain"/>
    <property type="match status" value="2"/>
</dbReference>
<evidence type="ECO:0000256" key="1">
    <source>
        <dbReference type="ARBA" id="ARBA00022741"/>
    </source>
</evidence>
<dbReference type="HOGENOM" id="CLU_005965_0_3_1"/>
<accession>A0A0D3IEB6</accession>
<evidence type="ECO:0008006" key="6">
    <source>
        <dbReference type="Google" id="ProtNLM"/>
    </source>
</evidence>
<organism evidence="4 5">
    <name type="scientific">Emiliania huxleyi (strain CCMP1516)</name>
    <dbReference type="NCBI Taxonomy" id="280463"/>
    <lineage>
        <taxon>Eukaryota</taxon>
        <taxon>Haptista</taxon>
        <taxon>Haptophyta</taxon>
        <taxon>Prymnesiophyceae</taxon>
        <taxon>Isochrysidales</taxon>
        <taxon>Noelaerhabdaceae</taxon>
        <taxon>Emiliania</taxon>
    </lineage>
</organism>
<feature type="chain" id="PRO_5044224088" description="Heat shock protein 70" evidence="3">
    <location>
        <begin position="27"/>
        <end position="385"/>
    </location>
</feature>
<keyword evidence="2" id="KW-0067">ATP-binding</keyword>
<dbReference type="GO" id="GO:0005524">
    <property type="term" value="F:ATP binding"/>
    <property type="evidence" value="ECO:0007669"/>
    <property type="project" value="UniProtKB-KW"/>
</dbReference>